<proteinExistence type="predicted"/>
<dbReference type="AlphaFoldDB" id="A0A850PQ35"/>
<sequence length="95" mass="10589">MARDTPIILAMSAEAMPLPLKLRALAAAASSTFRGRPRLRPLAATPRRIHPLHVVARGARNGVLLNVYLGRDRHARRVVALMQTRHPRFRRVANA</sequence>
<reference evidence="1 2" key="1">
    <citation type="submission" date="2020-05" db="EMBL/GenBank/DDBJ databases">
        <title>Draft genome sequence of Mycobacterium hippocampi DL, isolated from European seabass, Dicentrarchus labrax, reared in fish farms.</title>
        <authorList>
            <person name="Stathopoulou P."/>
            <person name="Asimakis E."/>
            <person name="Tzokas K."/>
            <person name="Batargias C."/>
            <person name="Tsiamis G."/>
        </authorList>
    </citation>
    <scope>NUCLEOTIDE SEQUENCE [LARGE SCALE GENOMIC DNA]</scope>
    <source>
        <strain evidence="1 2">DL</strain>
    </source>
</reference>
<dbReference type="Proteomes" id="UP000570517">
    <property type="component" value="Unassembled WGS sequence"/>
</dbReference>
<comment type="caution">
    <text evidence="1">The sequence shown here is derived from an EMBL/GenBank/DDBJ whole genome shotgun (WGS) entry which is preliminary data.</text>
</comment>
<protein>
    <submittedName>
        <fullName evidence="1">Uncharacterized protein</fullName>
    </submittedName>
</protein>
<dbReference type="EMBL" id="JABFYL010000045">
    <property type="protein sequence ID" value="NVN52572.1"/>
    <property type="molecule type" value="Genomic_DNA"/>
</dbReference>
<keyword evidence="2" id="KW-1185">Reference proteome</keyword>
<evidence type="ECO:0000313" key="2">
    <source>
        <dbReference type="Proteomes" id="UP000570517"/>
    </source>
</evidence>
<organism evidence="1 2">
    <name type="scientific">Mycolicibacterium hippocampi</name>
    <dbReference type="NCBI Taxonomy" id="659824"/>
    <lineage>
        <taxon>Bacteria</taxon>
        <taxon>Bacillati</taxon>
        <taxon>Actinomycetota</taxon>
        <taxon>Actinomycetes</taxon>
        <taxon>Mycobacteriales</taxon>
        <taxon>Mycobacteriaceae</taxon>
        <taxon>Mycolicibacterium</taxon>
    </lineage>
</organism>
<accession>A0A850PQ35</accession>
<gene>
    <name evidence="1" type="ORF">HLY00_4280</name>
</gene>
<evidence type="ECO:0000313" key="1">
    <source>
        <dbReference type="EMBL" id="NVN52572.1"/>
    </source>
</evidence>
<name>A0A850PQ35_9MYCO</name>